<keyword evidence="3" id="KW-1185">Reference proteome</keyword>
<keyword evidence="1" id="KW-0812">Transmembrane</keyword>
<keyword evidence="1" id="KW-1133">Transmembrane helix</keyword>
<feature type="transmembrane region" description="Helical" evidence="1">
    <location>
        <begin position="20"/>
        <end position="42"/>
    </location>
</feature>
<keyword evidence="1" id="KW-0472">Membrane</keyword>
<dbReference type="RefSeq" id="WP_166121557.1">
    <property type="nucleotide sequence ID" value="NZ_JAPIUX010000005.1"/>
</dbReference>
<protein>
    <submittedName>
        <fullName evidence="2">Uncharacterized protein</fullName>
    </submittedName>
</protein>
<proteinExistence type="predicted"/>
<organism evidence="2 3">
    <name type="scientific">Acetobacter farinalis</name>
    <dbReference type="NCBI Taxonomy" id="1260984"/>
    <lineage>
        <taxon>Bacteria</taxon>
        <taxon>Pseudomonadati</taxon>
        <taxon>Pseudomonadota</taxon>
        <taxon>Alphaproteobacteria</taxon>
        <taxon>Acetobacterales</taxon>
        <taxon>Acetobacteraceae</taxon>
        <taxon>Acetobacter</taxon>
    </lineage>
</organism>
<name>A0ABT3Q7H4_9PROT</name>
<accession>A0ABT3Q7H4</accession>
<sequence>MTKAASNAVGTPPYDPGMILLHWAAHLASSLTVTPALAAGLFRPAIIPSRLPLSPRFHPEQGGGSRHRVSGVSAACRTVSAMCATVARRAHVSAAPVSTHSGYSA</sequence>
<comment type="caution">
    <text evidence="2">The sequence shown here is derived from an EMBL/GenBank/DDBJ whole genome shotgun (WGS) entry which is preliminary data.</text>
</comment>
<evidence type="ECO:0000313" key="2">
    <source>
        <dbReference type="EMBL" id="MCX2561230.1"/>
    </source>
</evidence>
<gene>
    <name evidence="2" type="ORF">OQ252_07445</name>
</gene>
<reference evidence="2 3" key="1">
    <citation type="submission" date="2022-11" db="EMBL/GenBank/DDBJ databases">
        <title>Genome sequencing of Acetobacter type strain.</title>
        <authorList>
            <person name="Heo J."/>
            <person name="Lee D."/>
            <person name="Han B.-H."/>
            <person name="Hong S.-B."/>
            <person name="Kwon S.-W."/>
        </authorList>
    </citation>
    <scope>NUCLEOTIDE SEQUENCE [LARGE SCALE GENOMIC DNA]</scope>
    <source>
        <strain evidence="2 3">KACC 21251</strain>
    </source>
</reference>
<dbReference type="Proteomes" id="UP001526446">
    <property type="component" value="Unassembled WGS sequence"/>
</dbReference>
<dbReference type="EMBL" id="JAPIUX010000005">
    <property type="protein sequence ID" value="MCX2561230.1"/>
    <property type="molecule type" value="Genomic_DNA"/>
</dbReference>
<evidence type="ECO:0000313" key="3">
    <source>
        <dbReference type="Proteomes" id="UP001526446"/>
    </source>
</evidence>
<evidence type="ECO:0000256" key="1">
    <source>
        <dbReference type="SAM" id="Phobius"/>
    </source>
</evidence>